<protein>
    <recommendedName>
        <fullName evidence="4">DUF732 domain-containing protein</fullName>
    </recommendedName>
</protein>
<proteinExistence type="predicted"/>
<evidence type="ECO:0000313" key="2">
    <source>
        <dbReference type="EMBL" id="GES06611.1"/>
    </source>
</evidence>
<gene>
    <name evidence="2" type="ORF">Amac_002060</name>
</gene>
<dbReference type="AlphaFoldDB" id="A0A5M3WHK8"/>
<evidence type="ECO:0000313" key="3">
    <source>
        <dbReference type="Proteomes" id="UP000331127"/>
    </source>
</evidence>
<name>A0A5M3WHK8_9ACTN</name>
<dbReference type="OrthoDB" id="3540316at2"/>
<organism evidence="2 3">
    <name type="scientific">Acrocarpospora macrocephala</name>
    <dbReference type="NCBI Taxonomy" id="150177"/>
    <lineage>
        <taxon>Bacteria</taxon>
        <taxon>Bacillati</taxon>
        <taxon>Actinomycetota</taxon>
        <taxon>Actinomycetes</taxon>
        <taxon>Streptosporangiales</taxon>
        <taxon>Streptosporangiaceae</taxon>
        <taxon>Acrocarpospora</taxon>
    </lineage>
</organism>
<comment type="caution">
    <text evidence="2">The sequence shown here is derived from an EMBL/GenBank/DDBJ whole genome shotgun (WGS) entry which is preliminary data.</text>
</comment>
<keyword evidence="3" id="KW-1185">Reference proteome</keyword>
<evidence type="ECO:0008006" key="4">
    <source>
        <dbReference type="Google" id="ProtNLM"/>
    </source>
</evidence>
<feature type="chain" id="PRO_5024451411" description="DUF732 domain-containing protein" evidence="1">
    <location>
        <begin position="31"/>
        <end position="101"/>
    </location>
</feature>
<evidence type="ECO:0000256" key="1">
    <source>
        <dbReference type="SAM" id="SignalP"/>
    </source>
</evidence>
<dbReference type="Proteomes" id="UP000331127">
    <property type="component" value="Unassembled WGS sequence"/>
</dbReference>
<keyword evidence="1" id="KW-0732">Signal</keyword>
<reference evidence="2 3" key="1">
    <citation type="submission" date="2019-10" db="EMBL/GenBank/DDBJ databases">
        <title>Whole genome shotgun sequence of Acrocarpospora macrocephala NBRC 16266.</title>
        <authorList>
            <person name="Ichikawa N."/>
            <person name="Kimura A."/>
            <person name="Kitahashi Y."/>
            <person name="Komaki H."/>
            <person name="Oguchi A."/>
        </authorList>
    </citation>
    <scope>NUCLEOTIDE SEQUENCE [LARGE SCALE GENOMIC DNA]</scope>
    <source>
        <strain evidence="2 3">NBRC 16266</strain>
    </source>
</reference>
<feature type="signal peptide" evidence="1">
    <location>
        <begin position="1"/>
        <end position="30"/>
    </location>
</feature>
<sequence>MQKVTWLRRFGLVSAVVAVGLATTPVAAHADGYDTPRSATAVGAGNTYAAGFAAAEQRARAAVLAVGHDCTPGTYSTLSTYVSPGGGTWVFQSTHHAMCVD</sequence>
<dbReference type="RefSeq" id="WP_155352339.1">
    <property type="nucleotide sequence ID" value="NZ_BLAE01000003.1"/>
</dbReference>
<dbReference type="EMBL" id="BLAE01000003">
    <property type="protein sequence ID" value="GES06611.1"/>
    <property type="molecule type" value="Genomic_DNA"/>
</dbReference>
<accession>A0A5M3WHK8</accession>